<dbReference type="Pfam" id="PF12770">
    <property type="entry name" value="CHAT"/>
    <property type="match status" value="1"/>
</dbReference>
<dbReference type="GeneID" id="55994149"/>
<proteinExistence type="predicted"/>
<dbReference type="Gene3D" id="1.25.40.10">
    <property type="entry name" value="Tetratricopeptide repeat domain"/>
    <property type="match status" value="1"/>
</dbReference>
<name>A0A7H8QZJ3_TALRU</name>
<dbReference type="Proteomes" id="UP000509510">
    <property type="component" value="Chromosome III"/>
</dbReference>
<dbReference type="InterPro" id="IPR011990">
    <property type="entry name" value="TPR-like_helical_dom_sf"/>
</dbReference>
<dbReference type="InterPro" id="IPR024983">
    <property type="entry name" value="CHAT_dom"/>
</dbReference>
<evidence type="ECO:0000313" key="3">
    <source>
        <dbReference type="Proteomes" id="UP000509510"/>
    </source>
</evidence>
<reference evidence="3" key="1">
    <citation type="submission" date="2020-06" db="EMBL/GenBank/DDBJ databases">
        <title>A chromosome-scale genome assembly of Talaromyces rugulosus W13939.</title>
        <authorList>
            <person name="Wang B."/>
            <person name="Guo L."/>
            <person name="Ye K."/>
            <person name="Wang L."/>
        </authorList>
    </citation>
    <scope>NUCLEOTIDE SEQUENCE [LARGE SCALE GENOMIC DNA]</scope>
    <source>
        <strain evidence="3">W13939</strain>
    </source>
</reference>
<dbReference type="AlphaFoldDB" id="A0A7H8QZJ3"/>
<dbReference type="KEGG" id="trg:TRUGW13939_06654"/>
<accession>A0A7H8QZJ3</accession>
<feature type="domain" description="CHAT" evidence="1">
    <location>
        <begin position="872"/>
        <end position="1187"/>
    </location>
</feature>
<protein>
    <recommendedName>
        <fullName evidence="1">CHAT domain-containing protein</fullName>
    </recommendedName>
</protein>
<evidence type="ECO:0000259" key="1">
    <source>
        <dbReference type="Pfam" id="PF12770"/>
    </source>
</evidence>
<keyword evidence="3" id="KW-1185">Reference proteome</keyword>
<gene>
    <name evidence="2" type="ORF">TRUGW13939_06654</name>
</gene>
<dbReference type="RefSeq" id="XP_035345698.1">
    <property type="nucleotide sequence ID" value="XM_035489805.1"/>
</dbReference>
<dbReference type="OrthoDB" id="9991317at2759"/>
<evidence type="ECO:0000313" key="2">
    <source>
        <dbReference type="EMBL" id="QKX59520.1"/>
    </source>
</evidence>
<dbReference type="EMBL" id="CP055900">
    <property type="protein sequence ID" value="QKX59520.1"/>
    <property type="molecule type" value="Genomic_DNA"/>
</dbReference>
<organism evidence="2 3">
    <name type="scientific">Talaromyces rugulosus</name>
    <name type="common">Penicillium rugulosum</name>
    <dbReference type="NCBI Taxonomy" id="121627"/>
    <lineage>
        <taxon>Eukaryota</taxon>
        <taxon>Fungi</taxon>
        <taxon>Dikarya</taxon>
        <taxon>Ascomycota</taxon>
        <taxon>Pezizomycotina</taxon>
        <taxon>Eurotiomycetes</taxon>
        <taxon>Eurotiomycetidae</taxon>
        <taxon>Eurotiales</taxon>
        <taxon>Trichocomaceae</taxon>
        <taxon>Talaromyces</taxon>
        <taxon>Talaromyces sect. Islandici</taxon>
    </lineage>
</organism>
<sequence>MEALLQEMDEDQLRSFARTVEDDPGSQNLLFAIHRAIFLHTSTNYDLDRALEAAEQVLLATTPDEDRGTRAQIFEDASHLQTTKFKRTSATAKEDFAKTYLDRAISWAQEALNLTPQNENVQLRRRMEHLRDLLDKQEHYAEPSNGAGEDSIWNHLDKIILMDPDAHESQEDMISHARQALATIPLGDPGRLLQSSSLRNLLARKCRATNAKVDVDQAIVAAETATRVAEEMLAHLTKAWFSLGVLVARRCKLDDYVHVGDLDYAIRCFDNTIDGLKEREYRGECLETLSELLFHRYEHTSNVEDAKRCVATAERVLEFVAAGVAGRDLALVKLAVRLERLFHATRDVKLLDRAMLLVDEALGLLPKDSPEQIRYRAEYTSLLLRKYEISMDIKYLNQGIEDCDRLWDIAEKEEAEYTKYWAIVGQLLRHRYDRIELKQDIERAVYATKKALKSLTPSHPEYPAVLGNLATILASKFDCDRVKDDIDSAIDLAKESVKMTPDGNAWKPLQISRLSRLLAIRNDDGDIDQCVLFAEQAARASVPGRIDYLEIRGYFALSLYLRSRSSVSPAEDLGRAIEEMKTLVADTPADEVPITAHLLGALSSMLIWRFEITESPADLDDGADTLRMCLKNPSSRASTQIWEARRAADLLLFRSRLTEANLILRSTVKLLRKLSPRSLQQKDQQKMVKKFAGLAALATSVALETGAGAGEALVLLEEGRGFILGLLFEVRSDIADLRQKHPDLAAEFEQMRDSLDSTAAYGDLESMATQLSLDLTQRGKIAKDFDDVVDRIRRVEGFENFLLAPSVAELKSAASTGPVVVVNTSRLRSDAFIITPDRIDLLPLPELCLEDIRDRAVLLKSGNITEPQMFQLLGWLWDTLGRPILDRLEGVKSLETTSSEKPRVWWIPTGPLCSLPIHAAGNYTSGDMVSKTLMDRVMSSYGLSVKAMLFTKHNMLHWDRPGASETSLLVSMGTTPGCSSLPHAQVEVDAIRNVFMSNTSFVPDVLSQPNKSELLAALKGAAILHFAGHGALDPVDPLKSALLLSDWQVDPLTVKDLIALKLHQTIPLLAYLSACSTGSTMIDDLLDEGLHLMSACQLVGFQHVVGSLWEVSDEHCVGVARKVAEALAVDSVMMNDGTISMGLQEGIRSLRGQLEARDGGSRAGRLVAPRRWVGGDPRIWAAYIHMGP</sequence>